<name>A0A2N0NLR7_9GLOM</name>
<sequence length="98" mass="11224">MYLHLDSKKDAKRLNQIMITDDEWNLIADLIEVLLSFAEATEDLEGNKYVTNSICVLMLMEIIKTVTTGLSYNQDSDEKDDVQFTLAIVNFYIVNNSL</sequence>
<gene>
    <name evidence="1" type="ORF">RhiirA5_436551</name>
</gene>
<comment type="caution">
    <text evidence="1">The sequence shown here is derived from an EMBL/GenBank/DDBJ whole genome shotgun (WGS) entry which is preliminary data.</text>
</comment>
<accession>A0A2N0NLR7</accession>
<reference evidence="1 2" key="2">
    <citation type="submission" date="2017-09" db="EMBL/GenBank/DDBJ databases">
        <title>Extensive intraspecific genome diversity in a model arbuscular mycorrhizal fungus.</title>
        <authorList>
            <person name="Chen E.C."/>
            <person name="Morin E."/>
            <person name="Beaudet D."/>
            <person name="Noel J."/>
            <person name="Ndikumana S."/>
            <person name="Charron P."/>
            <person name="St-Onge C."/>
            <person name="Giorgi J."/>
            <person name="Grigoriev I.V."/>
            <person name="Roux C."/>
            <person name="Martin F.M."/>
            <person name="Corradi N."/>
        </authorList>
    </citation>
    <scope>NUCLEOTIDE SEQUENCE [LARGE SCALE GENOMIC DNA]</scope>
    <source>
        <strain evidence="1 2">A5</strain>
    </source>
</reference>
<organism evidence="1 2">
    <name type="scientific">Rhizophagus irregularis</name>
    <dbReference type="NCBI Taxonomy" id="588596"/>
    <lineage>
        <taxon>Eukaryota</taxon>
        <taxon>Fungi</taxon>
        <taxon>Fungi incertae sedis</taxon>
        <taxon>Mucoromycota</taxon>
        <taxon>Glomeromycotina</taxon>
        <taxon>Glomeromycetes</taxon>
        <taxon>Glomerales</taxon>
        <taxon>Glomeraceae</taxon>
        <taxon>Rhizophagus</taxon>
    </lineage>
</organism>
<proteinExistence type="predicted"/>
<dbReference type="EMBL" id="LLXJ01004701">
    <property type="protein sequence ID" value="PKB95528.1"/>
    <property type="molecule type" value="Genomic_DNA"/>
</dbReference>
<evidence type="ECO:0000313" key="2">
    <source>
        <dbReference type="Proteomes" id="UP000232722"/>
    </source>
</evidence>
<protein>
    <submittedName>
        <fullName evidence="1">Uncharacterized protein</fullName>
    </submittedName>
</protein>
<dbReference type="VEuPathDB" id="FungiDB:RhiirA1_473894"/>
<dbReference type="Proteomes" id="UP000232722">
    <property type="component" value="Unassembled WGS sequence"/>
</dbReference>
<evidence type="ECO:0000313" key="1">
    <source>
        <dbReference type="EMBL" id="PKB95528.1"/>
    </source>
</evidence>
<reference evidence="1 2" key="1">
    <citation type="submission" date="2016-04" db="EMBL/GenBank/DDBJ databases">
        <title>Genome analyses suggest a sexual origin of heterokaryosis in a supposedly ancient asexual fungus.</title>
        <authorList>
            <person name="Ropars J."/>
            <person name="Sedzielewska K."/>
            <person name="Noel J."/>
            <person name="Charron P."/>
            <person name="Farinelli L."/>
            <person name="Marton T."/>
            <person name="Kruger M."/>
            <person name="Pelin A."/>
            <person name="Brachmann A."/>
            <person name="Corradi N."/>
        </authorList>
    </citation>
    <scope>NUCLEOTIDE SEQUENCE [LARGE SCALE GENOMIC DNA]</scope>
    <source>
        <strain evidence="1 2">A5</strain>
    </source>
</reference>
<dbReference type="AlphaFoldDB" id="A0A2N0NLR7"/>